<dbReference type="SUPFAM" id="SSF50249">
    <property type="entry name" value="Nucleic acid-binding proteins"/>
    <property type="match status" value="5"/>
</dbReference>
<dbReference type="GO" id="GO:0003729">
    <property type="term" value="F:mRNA binding"/>
    <property type="evidence" value="ECO:0007669"/>
    <property type="project" value="UniProtKB-ARBA"/>
</dbReference>
<dbReference type="GO" id="GO:0006412">
    <property type="term" value="P:translation"/>
    <property type="evidence" value="ECO:0007669"/>
    <property type="project" value="TreeGrafter"/>
</dbReference>
<protein>
    <submittedName>
        <fullName evidence="5">30S ribosomal protein S1</fullName>
    </submittedName>
</protein>
<dbReference type="Pfam" id="PF00575">
    <property type="entry name" value="S1"/>
    <property type="match status" value="4"/>
</dbReference>
<dbReference type="CDD" id="cd05688">
    <property type="entry name" value="S1_RPS1_repeat_ec3"/>
    <property type="match status" value="1"/>
</dbReference>
<comment type="similarity">
    <text evidence="1">Belongs to the bacterial ribosomal protein bS1 family.</text>
</comment>
<dbReference type="Proteomes" id="UP000706172">
    <property type="component" value="Unassembled WGS sequence"/>
</dbReference>
<dbReference type="Gene3D" id="2.40.50.140">
    <property type="entry name" value="Nucleic acid-binding proteins"/>
    <property type="match status" value="5"/>
</dbReference>
<dbReference type="InterPro" id="IPR012340">
    <property type="entry name" value="NA-bd_OB-fold"/>
</dbReference>
<dbReference type="InterPro" id="IPR003029">
    <property type="entry name" value="S1_domain"/>
</dbReference>
<organism evidence="5 6">
    <name type="scientific">Desulfotignum balticum</name>
    <dbReference type="NCBI Taxonomy" id="115781"/>
    <lineage>
        <taxon>Bacteria</taxon>
        <taxon>Pseudomonadati</taxon>
        <taxon>Thermodesulfobacteriota</taxon>
        <taxon>Desulfobacteria</taxon>
        <taxon>Desulfobacterales</taxon>
        <taxon>Desulfobacteraceae</taxon>
        <taxon>Desulfotignum</taxon>
    </lineage>
</organism>
<accession>A0A931G8J8</accession>
<reference evidence="5" key="1">
    <citation type="submission" date="2020-07" db="EMBL/GenBank/DDBJ databases">
        <title>Severe corrosion of carbon steel in oil field produced water can be linked to methanogenic archaea containing a special type of NiFe hydrogenase.</title>
        <authorList>
            <person name="Lahme S."/>
            <person name="Mand J."/>
            <person name="Longwell J."/>
            <person name="Smith R."/>
            <person name="Enning D."/>
        </authorList>
    </citation>
    <scope>NUCLEOTIDE SEQUENCE</scope>
    <source>
        <strain evidence="5">MIC098Bin6</strain>
    </source>
</reference>
<dbReference type="InterPro" id="IPR050437">
    <property type="entry name" value="Ribos_protein_bS1-like"/>
</dbReference>
<evidence type="ECO:0000313" key="6">
    <source>
        <dbReference type="Proteomes" id="UP000706172"/>
    </source>
</evidence>
<feature type="domain" description="S1 motif" evidence="4">
    <location>
        <begin position="294"/>
        <end position="364"/>
    </location>
</feature>
<keyword evidence="3" id="KW-0687">Ribonucleoprotein</keyword>
<dbReference type="CDD" id="cd04465">
    <property type="entry name" value="S1_RPS1_repeat_ec2_hs2"/>
    <property type="match status" value="1"/>
</dbReference>
<keyword evidence="2 5" id="KW-0689">Ribosomal protein</keyword>
<name>A0A931G8J8_9BACT</name>
<dbReference type="GO" id="GO:0022627">
    <property type="term" value="C:cytosolic small ribosomal subunit"/>
    <property type="evidence" value="ECO:0007669"/>
    <property type="project" value="TreeGrafter"/>
</dbReference>
<dbReference type="GO" id="GO:0003735">
    <property type="term" value="F:structural constituent of ribosome"/>
    <property type="evidence" value="ECO:0007669"/>
    <property type="project" value="TreeGrafter"/>
</dbReference>
<dbReference type="SMART" id="SM00316">
    <property type="entry name" value="S1"/>
    <property type="match status" value="5"/>
</dbReference>
<proteinExistence type="inferred from homology"/>
<dbReference type="PANTHER" id="PTHR10724:SF7">
    <property type="entry name" value="SMALL RIBOSOMAL SUBUNIT PROTEIN BS1C"/>
    <property type="match status" value="1"/>
</dbReference>
<dbReference type="PROSITE" id="PS50126">
    <property type="entry name" value="S1"/>
    <property type="match status" value="5"/>
</dbReference>
<evidence type="ECO:0000256" key="2">
    <source>
        <dbReference type="ARBA" id="ARBA00022980"/>
    </source>
</evidence>
<dbReference type="PRINTS" id="PR00681">
    <property type="entry name" value="RIBOSOMALS1"/>
</dbReference>
<feature type="domain" description="S1 motif" evidence="4">
    <location>
        <begin position="204"/>
        <end position="277"/>
    </location>
</feature>
<dbReference type="InterPro" id="IPR035104">
    <property type="entry name" value="Ribosomal_protein_S1-like"/>
</dbReference>
<evidence type="ECO:0000256" key="1">
    <source>
        <dbReference type="ARBA" id="ARBA00006767"/>
    </source>
</evidence>
<evidence type="ECO:0000313" key="5">
    <source>
        <dbReference type="EMBL" id="MBG0779400.1"/>
    </source>
</evidence>
<feature type="domain" description="S1 motif" evidence="4">
    <location>
        <begin position="381"/>
        <end position="450"/>
    </location>
</feature>
<dbReference type="FunFam" id="2.40.50.140:FF:000051">
    <property type="entry name" value="RNA-binding transcriptional accessory protein"/>
    <property type="match status" value="1"/>
</dbReference>
<evidence type="ECO:0000259" key="4">
    <source>
        <dbReference type="PROSITE" id="PS50126"/>
    </source>
</evidence>
<sequence>MTEKFDDTPDQDDGEMSFEELFESYNDNLGRELAPGDMVEGKIISVGRTHVYIDTGTKSDGVVEKQELLDENGEFPFQAGDVLTLYVVSLSESEIILSKAISGAGKVALLEDAVQNRTPVEGKVTEVIKGGFSVDILGKRAFCPVSQMDVNYVETPEDFVGQILRFLVTRYEENGRNIVISRRSLLNEEIKAARQAFFADVSQGDTLQGKVTRLMPFGAFIELAPGVEGMAHISELSWSRVEKPDEVVKPGDTVLVKLLSITPQDGQDLPKISLSLKQTATDPWESVDAAFKPGDQVSGKVMRITNFGAFVEIAPGVDGLVHISEMSHTRRVTRPEEVVEKGQDVQVVIKSIDMDAKRVSLSIKDALGDPWTGISVRYKPGDIMDGRLEKRETFGLFIGLEPGVTGLMPVSVLRNAADAKSYDALKPGDAVQVLVQQVDEENRRISLAPPDQKDIEDWKQFAGNKKDKPLGTMERVLMEALNKKKK</sequence>
<dbReference type="AlphaFoldDB" id="A0A931G8J8"/>
<dbReference type="PANTHER" id="PTHR10724">
    <property type="entry name" value="30S RIBOSOMAL PROTEIN S1"/>
    <property type="match status" value="1"/>
</dbReference>
<dbReference type="EMBL" id="JACCQK010000302">
    <property type="protein sequence ID" value="MBG0779400.1"/>
    <property type="molecule type" value="Genomic_DNA"/>
</dbReference>
<evidence type="ECO:0000256" key="3">
    <source>
        <dbReference type="ARBA" id="ARBA00023274"/>
    </source>
</evidence>
<comment type="caution">
    <text evidence="5">The sequence shown here is derived from an EMBL/GenBank/DDBJ whole genome shotgun (WGS) entry which is preliminary data.</text>
</comment>
<gene>
    <name evidence="5" type="ORF">H0S81_05690</name>
</gene>
<feature type="domain" description="S1 motif" evidence="4">
    <location>
        <begin position="117"/>
        <end position="183"/>
    </location>
</feature>
<dbReference type="NCBIfam" id="NF010379">
    <property type="entry name" value="PRK13806.1"/>
    <property type="match status" value="1"/>
</dbReference>
<feature type="domain" description="S1 motif" evidence="4">
    <location>
        <begin position="36"/>
        <end position="100"/>
    </location>
</feature>